<keyword evidence="2" id="KW-1185">Reference proteome</keyword>
<organism evidence="1 2">
    <name type="scientific">Candidatus Nitrospira nitrosa</name>
    <dbReference type="NCBI Taxonomy" id="1742972"/>
    <lineage>
        <taxon>Bacteria</taxon>
        <taxon>Pseudomonadati</taxon>
        <taxon>Nitrospirota</taxon>
        <taxon>Nitrospiria</taxon>
        <taxon>Nitrospirales</taxon>
        <taxon>Nitrospiraceae</taxon>
        <taxon>Nitrospira</taxon>
    </lineage>
</organism>
<accession>A0A0S4LQ51</accession>
<reference evidence="1 2" key="1">
    <citation type="submission" date="2015-10" db="EMBL/GenBank/DDBJ databases">
        <authorList>
            <person name="Gilbert D.G."/>
        </authorList>
    </citation>
    <scope>NUCLEOTIDE SEQUENCE [LARGE SCALE GENOMIC DNA]</scope>
    <source>
        <strain evidence="1">COMA1</strain>
    </source>
</reference>
<proteinExistence type="predicted"/>
<sequence length="58" mass="6360">MNGAMHHSDIYSEITGESEIWKAVSSQLMPTLVLVRFSYGGGCEGWLPEKSVLGVFVD</sequence>
<gene>
    <name evidence="1" type="ORF">COMA1_40412</name>
</gene>
<evidence type="ECO:0000313" key="2">
    <source>
        <dbReference type="Proteomes" id="UP000199032"/>
    </source>
</evidence>
<dbReference type="EMBL" id="CZQA01000010">
    <property type="protein sequence ID" value="CUS38102.1"/>
    <property type="molecule type" value="Genomic_DNA"/>
</dbReference>
<protein>
    <submittedName>
        <fullName evidence="1">Uncharacterized protein</fullName>
    </submittedName>
</protein>
<dbReference type="AlphaFoldDB" id="A0A0S4LQ51"/>
<name>A0A0S4LQ51_9BACT</name>
<dbReference type="Proteomes" id="UP000199032">
    <property type="component" value="Unassembled WGS sequence"/>
</dbReference>
<evidence type="ECO:0000313" key="1">
    <source>
        <dbReference type="EMBL" id="CUS38102.1"/>
    </source>
</evidence>